<dbReference type="Proteomes" id="UP000836387">
    <property type="component" value="Unassembled WGS sequence"/>
</dbReference>
<keyword evidence="2" id="KW-1185">Reference proteome</keyword>
<comment type="caution">
    <text evidence="1">The sequence shown here is derived from an EMBL/GenBank/DDBJ whole genome shotgun (WGS) entry which is preliminary data.</text>
</comment>
<name>A0ACA9U0U9_BIOOC</name>
<sequence>MTVNLSLVLTLWFTGFLVYRLFFHPLAGIPGPFICKITGLWRTYRYFNMTWHDDIVNLHRAYGPVVRIAPNEASIVDAGAQKKLYSHGSKARKTSWYDTWSTSVPVPVFFSETDTKIHGALRRRVSAAFSMSSILKYEKYVQSCLDVCYGKIRKHAEAGRIIDMSEWTHMLTFDIVGELTFGQALGQMETETDLDDVRKTNTSDIYWAGNLGHMWLQSRWVNNLVVEWLNAGSPAARFSAWVFEKVIMRKEGRDGSDREDMLSHFLKMKPLGTNKALEDIEVVVESANVVGAGADTTAIGMRSCLYFILQNPSVYQRLQKEIDDYYVSANLQQPISFQQTQELPYLKSVIAEATRLYPSIVYQLLRHVPDGGMEVNGHFLPAGTPVGMSPIAANRDKAIWGEDADVFLPERWLEDPERSTYLESYNMTYGGHGSRACIGRNLALVSTD</sequence>
<gene>
    <name evidence="1" type="ORF">CRV2_00005802</name>
</gene>
<accession>A0ACA9U0U9</accession>
<dbReference type="EMBL" id="CADEHS020000010">
    <property type="protein sequence ID" value="CAG9946915.1"/>
    <property type="molecule type" value="Genomic_DNA"/>
</dbReference>
<organism evidence="1 2">
    <name type="scientific">Clonostachys rosea f. rosea IK726</name>
    <dbReference type="NCBI Taxonomy" id="1349383"/>
    <lineage>
        <taxon>Eukaryota</taxon>
        <taxon>Fungi</taxon>
        <taxon>Dikarya</taxon>
        <taxon>Ascomycota</taxon>
        <taxon>Pezizomycotina</taxon>
        <taxon>Sordariomycetes</taxon>
        <taxon>Hypocreomycetidae</taxon>
        <taxon>Hypocreales</taxon>
        <taxon>Bionectriaceae</taxon>
        <taxon>Clonostachys</taxon>
    </lineage>
</organism>
<protein>
    <submittedName>
        <fullName evidence="1">Uncharacterized protein</fullName>
    </submittedName>
</protein>
<reference evidence="1" key="1">
    <citation type="submission" date="2020-04" db="EMBL/GenBank/DDBJ databases">
        <authorList>
            <person name="Broberg M."/>
        </authorList>
    </citation>
    <scope>NUCLEOTIDE SEQUENCE</scope>
</reference>
<proteinExistence type="predicted"/>
<reference evidence="1" key="2">
    <citation type="submission" date="2021-10" db="EMBL/GenBank/DDBJ databases">
        <authorList>
            <person name="Piombo E."/>
        </authorList>
    </citation>
    <scope>NUCLEOTIDE SEQUENCE</scope>
</reference>
<evidence type="ECO:0000313" key="2">
    <source>
        <dbReference type="Proteomes" id="UP000836387"/>
    </source>
</evidence>
<evidence type="ECO:0000313" key="1">
    <source>
        <dbReference type="EMBL" id="CAG9946915.1"/>
    </source>
</evidence>